<feature type="domain" description="Response regulatory" evidence="3">
    <location>
        <begin position="3"/>
        <end position="119"/>
    </location>
</feature>
<dbReference type="InterPro" id="IPR001789">
    <property type="entry name" value="Sig_transdc_resp-reg_receiver"/>
</dbReference>
<feature type="modified residue" description="4-aspartylphosphate" evidence="2">
    <location>
        <position position="52"/>
    </location>
</feature>
<dbReference type="EMBL" id="BLJN01000003">
    <property type="protein sequence ID" value="GFE81295.1"/>
    <property type="molecule type" value="Genomic_DNA"/>
</dbReference>
<evidence type="ECO:0000313" key="4">
    <source>
        <dbReference type="EMBL" id="GFE81295.1"/>
    </source>
</evidence>
<dbReference type="AlphaFoldDB" id="A0A829YDF7"/>
<dbReference type="PANTHER" id="PTHR44591:SF20">
    <property type="entry name" value="PROTEIN PILH"/>
    <property type="match status" value="1"/>
</dbReference>
<dbReference type="PROSITE" id="PS50110">
    <property type="entry name" value="RESPONSE_REGULATORY"/>
    <property type="match status" value="1"/>
</dbReference>
<evidence type="ECO:0000256" key="1">
    <source>
        <dbReference type="ARBA" id="ARBA00022553"/>
    </source>
</evidence>
<keyword evidence="1 2" id="KW-0597">Phosphoprotein</keyword>
<evidence type="ECO:0000256" key="2">
    <source>
        <dbReference type="PROSITE-ProRule" id="PRU00169"/>
    </source>
</evidence>
<comment type="caution">
    <text evidence="4">The sequence shown here is derived from an EMBL/GenBank/DDBJ whole genome shotgun (WGS) entry which is preliminary data.</text>
</comment>
<accession>A0A829YDF7</accession>
<gene>
    <name evidence="4" type="ORF">GCM10011487_32950</name>
</gene>
<name>A0A829YDF7_9GAMM</name>
<dbReference type="PANTHER" id="PTHR44591">
    <property type="entry name" value="STRESS RESPONSE REGULATOR PROTEIN 1"/>
    <property type="match status" value="1"/>
</dbReference>
<dbReference type="SMART" id="SM00448">
    <property type="entry name" value="REC"/>
    <property type="match status" value="1"/>
</dbReference>
<dbReference type="SUPFAM" id="SSF52172">
    <property type="entry name" value="CheY-like"/>
    <property type="match status" value="1"/>
</dbReference>
<dbReference type="GO" id="GO:0000160">
    <property type="term" value="P:phosphorelay signal transduction system"/>
    <property type="evidence" value="ECO:0007669"/>
    <property type="project" value="InterPro"/>
</dbReference>
<protein>
    <submittedName>
        <fullName evidence="4">Response regulator</fullName>
    </submittedName>
</protein>
<dbReference type="Gene3D" id="3.40.50.2300">
    <property type="match status" value="1"/>
</dbReference>
<dbReference type="Proteomes" id="UP000445000">
    <property type="component" value="Unassembled WGS sequence"/>
</dbReference>
<keyword evidence="5" id="KW-1185">Reference proteome</keyword>
<organism evidence="4 5">
    <name type="scientific">Steroidobacter agaridevorans</name>
    <dbReference type="NCBI Taxonomy" id="2695856"/>
    <lineage>
        <taxon>Bacteria</taxon>
        <taxon>Pseudomonadati</taxon>
        <taxon>Pseudomonadota</taxon>
        <taxon>Gammaproteobacteria</taxon>
        <taxon>Steroidobacterales</taxon>
        <taxon>Steroidobacteraceae</taxon>
        <taxon>Steroidobacter</taxon>
    </lineage>
</organism>
<reference evidence="5" key="1">
    <citation type="submission" date="2020-01" db="EMBL/GenBank/DDBJ databases">
        <title>'Steroidobacter agaridevorans' sp. nov., agar-degrading bacteria isolated from rhizosphere soils.</title>
        <authorList>
            <person name="Ikenaga M."/>
            <person name="Kataoka M."/>
            <person name="Murouchi A."/>
            <person name="Katsuragi S."/>
            <person name="Sakai M."/>
        </authorList>
    </citation>
    <scope>NUCLEOTIDE SEQUENCE [LARGE SCALE GENOMIC DNA]</scope>
    <source>
        <strain evidence="5">YU21-B</strain>
    </source>
</reference>
<proteinExistence type="predicted"/>
<dbReference type="InterPro" id="IPR011006">
    <property type="entry name" value="CheY-like_superfamily"/>
</dbReference>
<dbReference type="RefSeq" id="WP_116810845.1">
    <property type="nucleotide sequence ID" value="NZ_BLJN01000003.1"/>
</dbReference>
<dbReference type="InterPro" id="IPR050595">
    <property type="entry name" value="Bact_response_regulator"/>
</dbReference>
<sequence>MALILIVDDSPTEVHVMQKALERHGYQTASAGDGAEAIRKAKEMKPDLIFMDVVMPGVNGFQATRKLASDPDTKAIPVIMVTSKDQETDRIWGMRQGAKDYLVKPVSMEKLIEKAQAALTQAG</sequence>
<evidence type="ECO:0000259" key="3">
    <source>
        <dbReference type="PROSITE" id="PS50110"/>
    </source>
</evidence>
<evidence type="ECO:0000313" key="5">
    <source>
        <dbReference type="Proteomes" id="UP000445000"/>
    </source>
</evidence>
<dbReference type="Pfam" id="PF00072">
    <property type="entry name" value="Response_reg"/>
    <property type="match status" value="1"/>
</dbReference>